<comment type="similarity">
    <text evidence="1">Belongs to the peptidase S33 family.</text>
</comment>
<dbReference type="InterPro" id="IPR000073">
    <property type="entry name" value="AB_hydrolase_1"/>
</dbReference>
<evidence type="ECO:0000259" key="5">
    <source>
        <dbReference type="Pfam" id="PF08386"/>
    </source>
</evidence>
<keyword evidence="7" id="KW-1185">Reference proteome</keyword>
<protein>
    <submittedName>
        <fullName evidence="6">Alpha/beta hydrolase</fullName>
    </submittedName>
</protein>
<keyword evidence="2" id="KW-0732">Signal</keyword>
<dbReference type="InterPro" id="IPR051601">
    <property type="entry name" value="Serine_prot/Carboxylest_S33"/>
</dbReference>
<organism evidence="6 7">
    <name type="scientific">Micromonospora zhanjiangensis</name>
    <dbReference type="NCBI Taxonomy" id="1522057"/>
    <lineage>
        <taxon>Bacteria</taxon>
        <taxon>Bacillati</taxon>
        <taxon>Actinomycetota</taxon>
        <taxon>Actinomycetes</taxon>
        <taxon>Micromonosporales</taxon>
        <taxon>Micromonosporaceae</taxon>
        <taxon>Micromonospora</taxon>
    </lineage>
</organism>
<evidence type="ECO:0000256" key="3">
    <source>
        <dbReference type="ARBA" id="ARBA00022801"/>
    </source>
</evidence>
<dbReference type="Pfam" id="PF08386">
    <property type="entry name" value="Abhydrolase_4"/>
    <property type="match status" value="1"/>
</dbReference>
<dbReference type="Proteomes" id="UP001595868">
    <property type="component" value="Unassembled WGS sequence"/>
</dbReference>
<accession>A0ABV8KN00</accession>
<proteinExistence type="inferred from homology"/>
<keyword evidence="3 6" id="KW-0378">Hydrolase</keyword>
<dbReference type="InterPro" id="IPR013595">
    <property type="entry name" value="Pept_S33_TAP-like_C"/>
</dbReference>
<gene>
    <name evidence="6" type="ORF">ACFOX0_16110</name>
</gene>
<dbReference type="InterPro" id="IPR029058">
    <property type="entry name" value="AB_hydrolase_fold"/>
</dbReference>
<evidence type="ECO:0000313" key="7">
    <source>
        <dbReference type="Proteomes" id="UP001595868"/>
    </source>
</evidence>
<evidence type="ECO:0000313" key="6">
    <source>
        <dbReference type="EMBL" id="MFC4107442.1"/>
    </source>
</evidence>
<dbReference type="RefSeq" id="WP_377546329.1">
    <property type="nucleotide sequence ID" value="NZ_JBHSBN010000009.1"/>
</dbReference>
<dbReference type="PANTHER" id="PTHR43248:SF29">
    <property type="entry name" value="TRIPEPTIDYL AMINOPEPTIDASE"/>
    <property type="match status" value="1"/>
</dbReference>
<evidence type="ECO:0000256" key="2">
    <source>
        <dbReference type="ARBA" id="ARBA00022729"/>
    </source>
</evidence>
<comment type="caution">
    <text evidence="6">The sequence shown here is derived from an EMBL/GenBank/DDBJ whole genome shotgun (WGS) entry which is preliminary data.</text>
</comment>
<evidence type="ECO:0000259" key="4">
    <source>
        <dbReference type="Pfam" id="PF00561"/>
    </source>
</evidence>
<dbReference type="PANTHER" id="PTHR43248">
    <property type="entry name" value="2-SUCCINYL-6-HYDROXY-2,4-CYCLOHEXADIENE-1-CARBOXYLATE SYNTHASE"/>
    <property type="match status" value="1"/>
</dbReference>
<reference evidence="7" key="1">
    <citation type="journal article" date="2019" name="Int. J. Syst. Evol. Microbiol.">
        <title>The Global Catalogue of Microorganisms (GCM) 10K type strain sequencing project: providing services to taxonomists for standard genome sequencing and annotation.</title>
        <authorList>
            <consortium name="The Broad Institute Genomics Platform"/>
            <consortium name="The Broad Institute Genome Sequencing Center for Infectious Disease"/>
            <person name="Wu L."/>
            <person name="Ma J."/>
        </authorList>
    </citation>
    <scope>NUCLEOTIDE SEQUENCE [LARGE SCALE GENOMIC DNA]</scope>
    <source>
        <strain evidence="7">2902at01</strain>
    </source>
</reference>
<name>A0ABV8KN00_9ACTN</name>
<dbReference type="Gene3D" id="3.40.50.1820">
    <property type="entry name" value="alpha/beta hydrolase"/>
    <property type="match status" value="1"/>
</dbReference>
<evidence type="ECO:0000256" key="1">
    <source>
        <dbReference type="ARBA" id="ARBA00010088"/>
    </source>
</evidence>
<feature type="domain" description="AB hydrolase-1" evidence="4">
    <location>
        <begin position="59"/>
        <end position="214"/>
    </location>
</feature>
<dbReference type="SUPFAM" id="SSF53474">
    <property type="entry name" value="alpha/beta-Hydrolases"/>
    <property type="match status" value="1"/>
</dbReference>
<feature type="domain" description="Peptidase S33 tripeptidyl aminopeptidase-like C-terminal" evidence="5">
    <location>
        <begin position="397"/>
        <end position="485"/>
    </location>
</feature>
<sequence>MTGTATGAPALTWRPHDSDPGYQVATVAVPRDHGQPGGPTIDLEIIRRPAADPQRRLGTLFFVPGGPAFPGVTLLPSHHRFLPAEVRERFDVVSLDPRGSGASTPVHGFVSMEEAMTVFAGLPQPFPVNDVEGAVWIERFTQFGALVRERNADLLPYISTTGIAHDIALLADALGEEQINFYGISYGALLGVVLANLYPQRVRAMVLDGSIDPVAWYHPDAEPELCTPLRVGFDLAADAGLNLFLDLAGASASPFSAGSPEATRAKFATLLQRLRDRPVRLSTPAGEAEINYGTVIAHMWVTLYQTAYWDEQARRLQDLWLATEADDEPYVTAFDFSGSPEGADVPPLFASPPEQSLSLLGGDAPAPADAQSWFAQTKLAEDRAGGMGSIVAWPAVATAGWPAAAGRYTGPWDRRTAAPVLFIGVTGDPGTPYEVTRRLSGTLPGARLLTVDGVGHTTHYNPDERVHRLVAAYLADGELPPPGTTLRQENSPFRT</sequence>
<dbReference type="EMBL" id="JBHSBN010000009">
    <property type="protein sequence ID" value="MFC4107442.1"/>
    <property type="molecule type" value="Genomic_DNA"/>
</dbReference>
<dbReference type="GO" id="GO:0016787">
    <property type="term" value="F:hydrolase activity"/>
    <property type="evidence" value="ECO:0007669"/>
    <property type="project" value="UniProtKB-KW"/>
</dbReference>
<dbReference type="Pfam" id="PF00561">
    <property type="entry name" value="Abhydrolase_1"/>
    <property type="match status" value="1"/>
</dbReference>